<proteinExistence type="predicted"/>
<comment type="caution">
    <text evidence="1">The sequence shown here is derived from an EMBL/GenBank/DDBJ whole genome shotgun (WGS) entry which is preliminary data.</text>
</comment>
<dbReference type="Proteomes" id="UP000186817">
    <property type="component" value="Unassembled WGS sequence"/>
</dbReference>
<dbReference type="EMBL" id="LSRX01000234">
    <property type="protein sequence ID" value="OLQ03533.1"/>
    <property type="molecule type" value="Genomic_DNA"/>
</dbReference>
<keyword evidence="2" id="KW-1185">Reference proteome</keyword>
<accession>A0A1Q9E7Y6</accession>
<name>A0A1Q9E7Y6_SYMMI</name>
<evidence type="ECO:0000313" key="2">
    <source>
        <dbReference type="Proteomes" id="UP000186817"/>
    </source>
</evidence>
<dbReference type="AlphaFoldDB" id="A0A1Q9E7Y6"/>
<sequence>MGASPPSCSKCCKSIDDAKAEDADASLDLVHAEGALFQGVAETEERQDPDEECHREKNFQETTAARSGFEFFSEQFEAAKDQDEQQDDSWKKLVGFASAGLAK</sequence>
<evidence type="ECO:0000313" key="1">
    <source>
        <dbReference type="EMBL" id="OLQ03533.1"/>
    </source>
</evidence>
<reference evidence="1 2" key="1">
    <citation type="submission" date="2016-02" db="EMBL/GenBank/DDBJ databases">
        <title>Genome analysis of coral dinoflagellate symbionts highlights evolutionary adaptations to a symbiotic lifestyle.</title>
        <authorList>
            <person name="Aranda M."/>
            <person name="Li Y."/>
            <person name="Liew Y.J."/>
            <person name="Baumgarten S."/>
            <person name="Simakov O."/>
            <person name="Wilson M."/>
            <person name="Piel J."/>
            <person name="Ashoor H."/>
            <person name="Bougouffa S."/>
            <person name="Bajic V.B."/>
            <person name="Ryu T."/>
            <person name="Ravasi T."/>
            <person name="Bayer T."/>
            <person name="Micklem G."/>
            <person name="Kim H."/>
            <person name="Bhak J."/>
            <person name="Lajeunesse T.C."/>
            <person name="Voolstra C.R."/>
        </authorList>
    </citation>
    <scope>NUCLEOTIDE SEQUENCE [LARGE SCALE GENOMIC DNA]</scope>
    <source>
        <strain evidence="1 2">CCMP2467</strain>
    </source>
</reference>
<protein>
    <submittedName>
        <fullName evidence="1">Uncharacterized protein</fullName>
    </submittedName>
</protein>
<gene>
    <name evidence="1" type="ORF">AK812_SmicGene13511</name>
</gene>
<organism evidence="1 2">
    <name type="scientific">Symbiodinium microadriaticum</name>
    <name type="common">Dinoflagellate</name>
    <name type="synonym">Zooxanthella microadriatica</name>
    <dbReference type="NCBI Taxonomy" id="2951"/>
    <lineage>
        <taxon>Eukaryota</taxon>
        <taxon>Sar</taxon>
        <taxon>Alveolata</taxon>
        <taxon>Dinophyceae</taxon>
        <taxon>Suessiales</taxon>
        <taxon>Symbiodiniaceae</taxon>
        <taxon>Symbiodinium</taxon>
    </lineage>
</organism>